<feature type="region of interest" description="Disordered" evidence="1">
    <location>
        <begin position="153"/>
        <end position="172"/>
    </location>
</feature>
<sequence length="172" mass="19145">MAIAIQSRNDSIHHRIPSHPQNIHMLHFVNHKLTVHKNTKSRVHAPSPLHPPFSQSFSLTIHTPGSHCLTTASRTAPHRTAPHRTVPFYCTPCHASPKTTKSSVPSDPLQGCYGACNLTCESREPRSQAPSFPGTHSKTLHYRFLLTCERYPPTPTRTTPNPTTILLSSRLP</sequence>
<keyword evidence="3" id="KW-1185">Reference proteome</keyword>
<dbReference type="AlphaFoldDB" id="A0A6A5Y369"/>
<protein>
    <submittedName>
        <fullName evidence="2">Uncharacterized protein</fullName>
    </submittedName>
</protein>
<dbReference type="RefSeq" id="XP_033388032.1">
    <property type="nucleotide sequence ID" value="XM_033527187.1"/>
</dbReference>
<evidence type="ECO:0000256" key="1">
    <source>
        <dbReference type="SAM" id="MobiDB-lite"/>
    </source>
</evidence>
<reference evidence="2" key="1">
    <citation type="journal article" date="2020" name="Stud. Mycol.">
        <title>101 Dothideomycetes genomes: a test case for predicting lifestyles and emergence of pathogens.</title>
        <authorList>
            <person name="Haridas S."/>
            <person name="Albert R."/>
            <person name="Binder M."/>
            <person name="Bloem J."/>
            <person name="Labutti K."/>
            <person name="Salamov A."/>
            <person name="Andreopoulos B."/>
            <person name="Baker S."/>
            <person name="Barry K."/>
            <person name="Bills G."/>
            <person name="Bluhm B."/>
            <person name="Cannon C."/>
            <person name="Castanera R."/>
            <person name="Culley D."/>
            <person name="Daum C."/>
            <person name="Ezra D."/>
            <person name="Gonzalez J."/>
            <person name="Henrissat B."/>
            <person name="Kuo A."/>
            <person name="Liang C."/>
            <person name="Lipzen A."/>
            <person name="Lutzoni F."/>
            <person name="Magnuson J."/>
            <person name="Mondo S."/>
            <person name="Nolan M."/>
            <person name="Ohm R."/>
            <person name="Pangilinan J."/>
            <person name="Park H.-J."/>
            <person name="Ramirez L."/>
            <person name="Alfaro M."/>
            <person name="Sun H."/>
            <person name="Tritt A."/>
            <person name="Yoshinaga Y."/>
            <person name="Zwiers L.-H."/>
            <person name="Turgeon B."/>
            <person name="Goodwin S."/>
            <person name="Spatafora J."/>
            <person name="Crous P."/>
            <person name="Grigoriev I."/>
        </authorList>
    </citation>
    <scope>NUCLEOTIDE SEQUENCE</scope>
    <source>
        <strain evidence="2">CBS 175.79</strain>
    </source>
</reference>
<dbReference type="Proteomes" id="UP000799778">
    <property type="component" value="Unassembled WGS sequence"/>
</dbReference>
<accession>A0A6A5Y369</accession>
<dbReference type="GeneID" id="54284584"/>
<dbReference type="EMBL" id="ML978067">
    <property type="protein sequence ID" value="KAF2019693.1"/>
    <property type="molecule type" value="Genomic_DNA"/>
</dbReference>
<gene>
    <name evidence="2" type="ORF">BU24DRAFT_419319</name>
</gene>
<evidence type="ECO:0000313" key="2">
    <source>
        <dbReference type="EMBL" id="KAF2019693.1"/>
    </source>
</evidence>
<proteinExistence type="predicted"/>
<evidence type="ECO:0000313" key="3">
    <source>
        <dbReference type="Proteomes" id="UP000799778"/>
    </source>
</evidence>
<name>A0A6A5Y369_9PLEO</name>
<organism evidence="2 3">
    <name type="scientific">Aaosphaeria arxii CBS 175.79</name>
    <dbReference type="NCBI Taxonomy" id="1450172"/>
    <lineage>
        <taxon>Eukaryota</taxon>
        <taxon>Fungi</taxon>
        <taxon>Dikarya</taxon>
        <taxon>Ascomycota</taxon>
        <taxon>Pezizomycotina</taxon>
        <taxon>Dothideomycetes</taxon>
        <taxon>Pleosporomycetidae</taxon>
        <taxon>Pleosporales</taxon>
        <taxon>Pleosporales incertae sedis</taxon>
        <taxon>Aaosphaeria</taxon>
    </lineage>
</organism>